<name>A0ABW5K3I7_9FLAO</name>
<dbReference type="InterPro" id="IPR001341">
    <property type="entry name" value="Asp_kinase"/>
</dbReference>
<comment type="catalytic activity">
    <reaction evidence="7 8">
        <text>L-aspartate + ATP = 4-phospho-L-aspartate + ADP</text>
        <dbReference type="Rhea" id="RHEA:23776"/>
        <dbReference type="ChEBI" id="CHEBI:29991"/>
        <dbReference type="ChEBI" id="CHEBI:30616"/>
        <dbReference type="ChEBI" id="CHEBI:57535"/>
        <dbReference type="ChEBI" id="CHEBI:456216"/>
        <dbReference type="EC" id="2.7.2.4"/>
    </reaction>
</comment>
<dbReference type="InterPro" id="IPR001048">
    <property type="entry name" value="Asp/Glu/Uridylate_kinase"/>
</dbReference>
<dbReference type="SUPFAM" id="SSF53633">
    <property type="entry name" value="Carbamate kinase-like"/>
    <property type="match status" value="1"/>
</dbReference>
<comment type="pathway">
    <text evidence="1 9">Amino-acid biosynthesis; L-lysine biosynthesis via DAP pathway; (S)-tetrahydrodipicolinate from L-aspartate: step 1/4.</text>
</comment>
<evidence type="ECO:0000256" key="9">
    <source>
        <dbReference type="RuleBase" id="RU004249"/>
    </source>
</evidence>
<dbReference type="InterPro" id="IPR036393">
    <property type="entry name" value="AceGlu_kinase-like_sf"/>
</dbReference>
<organism evidence="12 13">
    <name type="scientific">Lacinutrix gracilariae</name>
    <dbReference type="NCBI Taxonomy" id="1747198"/>
    <lineage>
        <taxon>Bacteria</taxon>
        <taxon>Pseudomonadati</taxon>
        <taxon>Bacteroidota</taxon>
        <taxon>Flavobacteriia</taxon>
        <taxon>Flavobacteriales</taxon>
        <taxon>Flavobacteriaceae</taxon>
        <taxon>Lacinutrix</taxon>
    </lineage>
</organism>
<evidence type="ECO:0000256" key="3">
    <source>
        <dbReference type="ARBA" id="ARBA00022679"/>
    </source>
</evidence>
<evidence type="ECO:0000256" key="6">
    <source>
        <dbReference type="ARBA" id="ARBA00022840"/>
    </source>
</evidence>
<dbReference type="InterPro" id="IPR054352">
    <property type="entry name" value="ACT_Aspartokinase"/>
</dbReference>
<dbReference type="Gene3D" id="3.40.1160.10">
    <property type="entry name" value="Acetylglutamate kinase-like"/>
    <property type="match status" value="1"/>
</dbReference>
<dbReference type="InterPro" id="IPR018042">
    <property type="entry name" value="Aspartate_kinase_CS"/>
</dbReference>
<dbReference type="CDD" id="cd04912">
    <property type="entry name" value="ACT_AKiii-LysC-EC-like_1"/>
    <property type="match status" value="1"/>
</dbReference>
<evidence type="ECO:0000256" key="2">
    <source>
        <dbReference type="ARBA" id="ARBA00010122"/>
    </source>
</evidence>
<dbReference type="InterPro" id="IPR045865">
    <property type="entry name" value="ACT-like_dom_sf"/>
</dbReference>
<sequence length="442" mass="49244">MLVLKFGGTSVGSIENMMHVKDIINNGQKKVVVLSAMSGTTNALVKISEYIEAGDVDEALIVINALRNNYNKTITSLITNTEIYQTVFDYVNLVFTTLETLVHKQYDVLLYNEIVAQGELLSTFIFSRYLQQENINAALLPALDFMRIDKTNEPDNYYIQQNLNRVIAATPDAEIYITQGFICRDAEGAISNLQRGGSDYTATIIGAVVKAEEVQIWTDIDGFHNNDPRFVENTKAISNLSFDESAELAYFGAKILHPQTVMPVRALDIPVRLKNTMSPASYGTLITNEVHGEGIKAIAAKDNITAIKIKSARMLLAHGFLKKVFEIFERYETSIDMITTSEIAVSLTIDDTTHLNAIVEELERFALVEVDDFMSIVCLVGNAIIFHPDTPNLFQILQDVSVRMISYGGSNNNISLLINTSDKLETLKKLQRYVFENDGVLA</sequence>
<comment type="pathway">
    <text evidence="9">Amino-acid biosynthesis; L-threonine biosynthesis; L-threonine from L-aspartate: step 1/5.</text>
</comment>
<feature type="domain" description="Aspartokinase ACT" evidence="11">
    <location>
        <begin position="377"/>
        <end position="431"/>
    </location>
</feature>
<comment type="similarity">
    <text evidence="2 8">Belongs to the aspartokinase family.</text>
</comment>
<proteinExistence type="inferred from homology"/>
<dbReference type="Gene3D" id="3.30.70.260">
    <property type="match status" value="2"/>
</dbReference>
<keyword evidence="9" id="KW-0028">Amino-acid biosynthesis</keyword>
<reference evidence="13" key="1">
    <citation type="journal article" date="2019" name="Int. J. Syst. Evol. Microbiol.">
        <title>The Global Catalogue of Microorganisms (GCM) 10K type strain sequencing project: providing services to taxonomists for standard genome sequencing and annotation.</title>
        <authorList>
            <consortium name="The Broad Institute Genomics Platform"/>
            <consortium name="The Broad Institute Genome Sequencing Center for Infectious Disease"/>
            <person name="Wu L."/>
            <person name="Ma J."/>
        </authorList>
    </citation>
    <scope>NUCLEOTIDE SEQUENCE [LARGE SCALE GENOMIC DNA]</scope>
    <source>
        <strain evidence="13">KCTC 42808</strain>
    </source>
</reference>
<evidence type="ECO:0000256" key="4">
    <source>
        <dbReference type="ARBA" id="ARBA00022741"/>
    </source>
</evidence>
<comment type="caution">
    <text evidence="12">The sequence shown here is derived from an EMBL/GenBank/DDBJ whole genome shotgun (WGS) entry which is preliminary data.</text>
</comment>
<dbReference type="Pfam" id="PF00696">
    <property type="entry name" value="AA_kinase"/>
    <property type="match status" value="1"/>
</dbReference>
<dbReference type="CDD" id="cd04243">
    <property type="entry name" value="AAK_AK-HSDH-like"/>
    <property type="match status" value="1"/>
</dbReference>
<dbReference type="PROSITE" id="PS00324">
    <property type="entry name" value="ASPARTOKINASE"/>
    <property type="match status" value="1"/>
</dbReference>
<keyword evidence="4" id="KW-0547">Nucleotide-binding</keyword>
<dbReference type="PANTHER" id="PTHR21499:SF59">
    <property type="entry name" value="ASPARTOKINASE"/>
    <property type="match status" value="1"/>
</dbReference>
<dbReference type="PANTHER" id="PTHR21499">
    <property type="entry name" value="ASPARTATE KINASE"/>
    <property type="match status" value="1"/>
</dbReference>
<accession>A0ABW5K3I7</accession>
<evidence type="ECO:0000256" key="5">
    <source>
        <dbReference type="ARBA" id="ARBA00022777"/>
    </source>
</evidence>
<dbReference type="EC" id="2.7.2.4" evidence="8"/>
<protein>
    <recommendedName>
        <fullName evidence="8">Aspartokinase</fullName>
        <ecNumber evidence="8">2.7.2.4</ecNumber>
    </recommendedName>
</protein>
<dbReference type="EMBL" id="JBHULM010000011">
    <property type="protein sequence ID" value="MFD2543169.1"/>
    <property type="molecule type" value="Genomic_DNA"/>
</dbReference>
<evidence type="ECO:0000256" key="7">
    <source>
        <dbReference type="ARBA" id="ARBA00047872"/>
    </source>
</evidence>
<evidence type="ECO:0000259" key="11">
    <source>
        <dbReference type="Pfam" id="PF22468"/>
    </source>
</evidence>
<dbReference type="PIRSF" id="PIRSF000726">
    <property type="entry name" value="Asp_kin"/>
    <property type="match status" value="1"/>
</dbReference>
<dbReference type="InterPro" id="IPR005260">
    <property type="entry name" value="Asp_kin_monofn"/>
</dbReference>
<evidence type="ECO:0000256" key="8">
    <source>
        <dbReference type="RuleBase" id="RU003448"/>
    </source>
</evidence>
<keyword evidence="5 8" id="KW-0418">Kinase</keyword>
<evidence type="ECO:0000256" key="1">
    <source>
        <dbReference type="ARBA" id="ARBA00004766"/>
    </source>
</evidence>
<keyword evidence="13" id="KW-1185">Reference proteome</keyword>
<dbReference type="Pfam" id="PF22468">
    <property type="entry name" value="ACT_9"/>
    <property type="match status" value="1"/>
</dbReference>
<gene>
    <name evidence="12" type="ORF">ACFSSB_12625</name>
</gene>
<keyword evidence="6" id="KW-0067">ATP-binding</keyword>
<dbReference type="RefSeq" id="WP_379904784.1">
    <property type="nucleotide sequence ID" value="NZ_JBHULM010000011.1"/>
</dbReference>
<evidence type="ECO:0000259" key="10">
    <source>
        <dbReference type="Pfam" id="PF00696"/>
    </source>
</evidence>
<dbReference type="SUPFAM" id="SSF55021">
    <property type="entry name" value="ACT-like"/>
    <property type="match status" value="2"/>
</dbReference>
<feature type="domain" description="Aspartate/glutamate/uridylate kinase" evidence="10">
    <location>
        <begin position="2"/>
        <end position="275"/>
    </location>
</feature>
<dbReference type="GO" id="GO:0004072">
    <property type="term" value="F:aspartate kinase activity"/>
    <property type="evidence" value="ECO:0007669"/>
    <property type="project" value="UniProtKB-EC"/>
</dbReference>
<evidence type="ECO:0000313" key="13">
    <source>
        <dbReference type="Proteomes" id="UP001597467"/>
    </source>
</evidence>
<dbReference type="Proteomes" id="UP001597467">
    <property type="component" value="Unassembled WGS sequence"/>
</dbReference>
<keyword evidence="3 8" id="KW-0808">Transferase</keyword>
<comment type="pathway">
    <text evidence="9">Amino-acid biosynthesis; L-methionine biosynthesis via de novo pathway; L-homoserine from L-aspartate: step 1/3.</text>
</comment>
<dbReference type="NCBIfam" id="TIGR00657">
    <property type="entry name" value="asp_kinases"/>
    <property type="match status" value="1"/>
</dbReference>
<evidence type="ECO:0000313" key="12">
    <source>
        <dbReference type="EMBL" id="MFD2543169.1"/>
    </source>
</evidence>